<dbReference type="AlphaFoldDB" id="A0A9W7EWE9"/>
<keyword evidence="3" id="KW-1185">Reference proteome</keyword>
<sequence>MLYTATRCTMRMRPLVSRSQIRSFGGDTFNPPFSKGFVGSLAIGILVSGPQPSTCSSVKTETEATKNATQPVPPSSPFSQTLI</sequence>
<proteinExistence type="predicted"/>
<comment type="caution">
    <text evidence="2">The sequence shown here is derived from an EMBL/GenBank/DDBJ whole genome shotgun (WGS) entry which is preliminary data.</text>
</comment>
<feature type="compositionally biased region" description="Polar residues" evidence="1">
    <location>
        <begin position="56"/>
        <end position="70"/>
    </location>
</feature>
<protein>
    <submittedName>
        <fullName evidence="2">Uncharacterized protein</fullName>
    </submittedName>
</protein>
<gene>
    <name evidence="2" type="ORF">TrVE_jg7764</name>
</gene>
<name>A0A9W7EWE9_9STRA</name>
<evidence type="ECO:0000313" key="2">
    <source>
        <dbReference type="EMBL" id="GMH93002.1"/>
    </source>
</evidence>
<accession>A0A9W7EWE9</accession>
<organism evidence="2 3">
    <name type="scientific">Triparma verrucosa</name>
    <dbReference type="NCBI Taxonomy" id="1606542"/>
    <lineage>
        <taxon>Eukaryota</taxon>
        <taxon>Sar</taxon>
        <taxon>Stramenopiles</taxon>
        <taxon>Ochrophyta</taxon>
        <taxon>Bolidophyceae</taxon>
        <taxon>Parmales</taxon>
        <taxon>Triparmaceae</taxon>
        <taxon>Triparma</taxon>
    </lineage>
</organism>
<feature type="region of interest" description="Disordered" evidence="1">
    <location>
        <begin position="56"/>
        <end position="83"/>
    </location>
</feature>
<evidence type="ECO:0000256" key="1">
    <source>
        <dbReference type="SAM" id="MobiDB-lite"/>
    </source>
</evidence>
<evidence type="ECO:0000313" key="3">
    <source>
        <dbReference type="Proteomes" id="UP001165160"/>
    </source>
</evidence>
<reference evidence="3" key="1">
    <citation type="journal article" date="2023" name="Commun. Biol.">
        <title>Genome analysis of Parmales, the sister group of diatoms, reveals the evolutionary specialization of diatoms from phago-mixotrophs to photoautotrophs.</title>
        <authorList>
            <person name="Ban H."/>
            <person name="Sato S."/>
            <person name="Yoshikawa S."/>
            <person name="Yamada K."/>
            <person name="Nakamura Y."/>
            <person name="Ichinomiya M."/>
            <person name="Sato N."/>
            <person name="Blanc-Mathieu R."/>
            <person name="Endo H."/>
            <person name="Kuwata A."/>
            <person name="Ogata H."/>
        </authorList>
    </citation>
    <scope>NUCLEOTIDE SEQUENCE [LARGE SCALE GENOMIC DNA]</scope>
    <source>
        <strain evidence="3">NIES 3699</strain>
    </source>
</reference>
<dbReference type="EMBL" id="BRXX01000134">
    <property type="protein sequence ID" value="GMH93002.1"/>
    <property type="molecule type" value="Genomic_DNA"/>
</dbReference>
<dbReference type="Proteomes" id="UP001165160">
    <property type="component" value="Unassembled WGS sequence"/>
</dbReference>